<proteinExistence type="predicted"/>
<comment type="caution">
    <text evidence="3">The sequence shown here is derived from an EMBL/GenBank/DDBJ whole genome shotgun (WGS) entry which is preliminary data.</text>
</comment>
<dbReference type="Pfam" id="PF10118">
    <property type="entry name" value="Metal_hydrol"/>
    <property type="match status" value="1"/>
</dbReference>
<keyword evidence="2" id="KW-0472">Membrane</keyword>
<protein>
    <recommendedName>
        <fullName evidence="5">Metal-dependent hydrolase</fullName>
    </recommendedName>
</protein>
<dbReference type="AlphaFoldDB" id="H5TZ79"/>
<evidence type="ECO:0000256" key="2">
    <source>
        <dbReference type="SAM" id="Phobius"/>
    </source>
</evidence>
<accession>H5TZ79</accession>
<evidence type="ECO:0000313" key="4">
    <source>
        <dbReference type="Proteomes" id="UP000005845"/>
    </source>
</evidence>
<dbReference type="InterPro" id="IPR016516">
    <property type="entry name" value="UCP07580"/>
</dbReference>
<name>H5TZ79_9ACTN</name>
<feature type="region of interest" description="Disordered" evidence="1">
    <location>
        <begin position="1"/>
        <end position="20"/>
    </location>
</feature>
<organism evidence="3 4">
    <name type="scientific">Gordonia sputi NBRC 100414</name>
    <dbReference type="NCBI Taxonomy" id="1089453"/>
    <lineage>
        <taxon>Bacteria</taxon>
        <taxon>Bacillati</taxon>
        <taxon>Actinomycetota</taxon>
        <taxon>Actinomycetes</taxon>
        <taxon>Mycobacteriales</taxon>
        <taxon>Gordoniaceae</taxon>
        <taxon>Gordonia</taxon>
    </lineage>
</organism>
<dbReference type="PANTHER" id="PTHR39456">
    <property type="entry name" value="METAL-DEPENDENT HYDROLASE"/>
    <property type="match status" value="1"/>
</dbReference>
<dbReference type="RefSeq" id="WP_005204964.1">
    <property type="nucleotide sequence ID" value="NZ_BAFC01000051.1"/>
</dbReference>
<gene>
    <name evidence="3" type="ORF">GOSPT_051_00390</name>
</gene>
<keyword evidence="4" id="KW-1185">Reference proteome</keyword>
<evidence type="ECO:0008006" key="5">
    <source>
        <dbReference type="Google" id="ProtNLM"/>
    </source>
</evidence>
<feature type="compositionally biased region" description="Low complexity" evidence="1">
    <location>
        <begin position="1"/>
        <end position="12"/>
    </location>
</feature>
<dbReference type="PIRSF" id="PIRSF007580">
    <property type="entry name" value="UCP07580"/>
    <property type="match status" value="1"/>
</dbReference>
<feature type="transmembrane region" description="Helical" evidence="2">
    <location>
        <begin position="220"/>
        <end position="239"/>
    </location>
</feature>
<evidence type="ECO:0000256" key="1">
    <source>
        <dbReference type="SAM" id="MobiDB-lite"/>
    </source>
</evidence>
<dbReference type="PANTHER" id="PTHR39456:SF1">
    <property type="entry name" value="METAL-DEPENDENT HYDROLASE"/>
    <property type="match status" value="1"/>
</dbReference>
<sequence length="308" mass="34639">MTHAQPQEQAQEQAHRARTHEYDEEALAINARPVRFDWSGVPLEYIPGEPYATHFWNVMHLALPEGERAMADVFAQALVLIDDPRLREEVVGFVGQEATHASSHEGFRKYLIANGVEIGPVMARIEFAVEKIFGDHGITDGRASRAWLSERLGIYAAAEHFTAVVGEWLLDNTAFDDVGVDPTMLDLLRWHGAEELEHRNVAFDAFQYVDGGYFRRARTALIASTGLAALWFSTAAYLYRNDATIARRRPWPVAFALAARRHMIPGISFLFEQIYLYLRPGFHPSSMGDIDKAVRYLAISPAARAAEQ</sequence>
<dbReference type="Proteomes" id="UP000005845">
    <property type="component" value="Unassembled WGS sequence"/>
</dbReference>
<keyword evidence="2" id="KW-1133">Transmembrane helix</keyword>
<dbReference type="EMBL" id="BAFC01000051">
    <property type="protein sequence ID" value="GAB38787.1"/>
    <property type="molecule type" value="Genomic_DNA"/>
</dbReference>
<dbReference type="eggNOG" id="COG3687">
    <property type="taxonomic scope" value="Bacteria"/>
</dbReference>
<evidence type="ECO:0000313" key="3">
    <source>
        <dbReference type="EMBL" id="GAB38787.1"/>
    </source>
</evidence>
<reference evidence="3 4" key="1">
    <citation type="submission" date="2012-02" db="EMBL/GenBank/DDBJ databases">
        <title>Whole genome shotgun sequence of Gordonia sputi NBRC 100414.</title>
        <authorList>
            <person name="Yoshida I."/>
            <person name="Hosoyama A."/>
            <person name="Tsuchikane K."/>
            <person name="Katsumata H."/>
            <person name="Yamazaki S."/>
            <person name="Fujita N."/>
        </authorList>
    </citation>
    <scope>NUCLEOTIDE SEQUENCE [LARGE SCALE GENOMIC DNA]</scope>
    <source>
        <strain evidence="3 4">NBRC 100414</strain>
    </source>
</reference>
<keyword evidence="2" id="KW-0812">Transmembrane</keyword>